<feature type="region of interest" description="Disordered" evidence="1">
    <location>
        <begin position="1"/>
        <end position="113"/>
    </location>
</feature>
<accession>A0A165GHB9</accession>
<feature type="compositionally biased region" description="Polar residues" evidence="1">
    <location>
        <begin position="99"/>
        <end position="108"/>
    </location>
</feature>
<dbReference type="OrthoDB" id="3357271at2759"/>
<dbReference type="AlphaFoldDB" id="A0A165GHB9"/>
<protein>
    <recommendedName>
        <fullName evidence="2">BBC1/AIM3 cysteine proteinase-fold domain-containing protein</fullName>
    </recommendedName>
</protein>
<evidence type="ECO:0000259" key="2">
    <source>
        <dbReference type="Pfam" id="PF25459"/>
    </source>
</evidence>
<feature type="compositionally biased region" description="Pro residues" evidence="1">
    <location>
        <begin position="52"/>
        <end position="89"/>
    </location>
</feature>
<sequence length="501" mass="54398">MPTFAELREQAKKAGSMAGSQVNSLRDRFNQPASSSPSSGGSHSFRSGSISSPPPMAKKPPMPPPVRGAGGAPPPPMRTPSSPDAPPAMPARGLPPSLPSRTQSSAPSHVSAGSAPGGIDWANLTEDDKYAFFSLLDEYFARRGLHDAPAGAQGGAPVSTPFPFTGAGSHAHQRAVLRTNPSQTHTRAALDSQQFHLDTPPTSMTSATICEFFLPSTHWPSAWYEDKKGSLPPPVVGSKDVQGGGRWSSYGDEMTRIGYVLFADLSVLWYRVQWNSQRHDPNSVQREAMYRPPPEPWSSDLLRWANELYGEELVAFAENSEAAGQPIGRGECWDLAHSGLQSILTNPATAHFPKPVQSISRTHGHLFFAGSGAANYNAQVGRWRGGDDRVRRGDIVEWNRVKIQTTDGGRMTLGDPEHTAIIVAVPDEPIPSAADGADVKPYELGWLEVVEQSKAHPPMRRRYDMSKFSEGKVWIYRPVPDEYIGPGLTAEWPPQQPAYSL</sequence>
<dbReference type="Pfam" id="PF25459">
    <property type="entry name" value="AIM3_BBC1_C"/>
    <property type="match status" value="1"/>
</dbReference>
<dbReference type="InterPro" id="IPR057402">
    <property type="entry name" value="AIM3_BBC1_C"/>
</dbReference>
<dbReference type="EMBL" id="KV423955">
    <property type="protein sequence ID" value="KZT58073.1"/>
    <property type="molecule type" value="Genomic_DNA"/>
</dbReference>
<dbReference type="STRING" id="1353952.A0A165GHB9"/>
<feature type="domain" description="BBC1/AIM3 cysteine proteinase-fold" evidence="2">
    <location>
        <begin position="289"/>
        <end position="485"/>
    </location>
</feature>
<organism evidence="3 4">
    <name type="scientific">Calocera cornea HHB12733</name>
    <dbReference type="NCBI Taxonomy" id="1353952"/>
    <lineage>
        <taxon>Eukaryota</taxon>
        <taxon>Fungi</taxon>
        <taxon>Dikarya</taxon>
        <taxon>Basidiomycota</taxon>
        <taxon>Agaricomycotina</taxon>
        <taxon>Dacrymycetes</taxon>
        <taxon>Dacrymycetales</taxon>
        <taxon>Dacrymycetaceae</taxon>
        <taxon>Calocera</taxon>
    </lineage>
</organism>
<feature type="compositionally biased region" description="Basic and acidic residues" evidence="1">
    <location>
        <begin position="1"/>
        <end position="12"/>
    </location>
</feature>
<dbReference type="InParanoid" id="A0A165GHB9"/>
<evidence type="ECO:0000313" key="3">
    <source>
        <dbReference type="EMBL" id="KZT58073.1"/>
    </source>
</evidence>
<gene>
    <name evidence="3" type="ORF">CALCODRAFT_259471</name>
</gene>
<evidence type="ECO:0000256" key="1">
    <source>
        <dbReference type="SAM" id="MobiDB-lite"/>
    </source>
</evidence>
<feature type="compositionally biased region" description="Low complexity" evidence="1">
    <location>
        <begin position="32"/>
        <end position="51"/>
    </location>
</feature>
<proteinExistence type="predicted"/>
<evidence type="ECO:0000313" key="4">
    <source>
        <dbReference type="Proteomes" id="UP000076842"/>
    </source>
</evidence>
<dbReference type="Proteomes" id="UP000076842">
    <property type="component" value="Unassembled WGS sequence"/>
</dbReference>
<keyword evidence="4" id="KW-1185">Reference proteome</keyword>
<name>A0A165GHB9_9BASI</name>
<reference evidence="3 4" key="1">
    <citation type="journal article" date="2016" name="Mol. Biol. Evol.">
        <title>Comparative Genomics of Early-Diverging Mushroom-Forming Fungi Provides Insights into the Origins of Lignocellulose Decay Capabilities.</title>
        <authorList>
            <person name="Nagy L.G."/>
            <person name="Riley R."/>
            <person name="Tritt A."/>
            <person name="Adam C."/>
            <person name="Daum C."/>
            <person name="Floudas D."/>
            <person name="Sun H."/>
            <person name="Yadav J.S."/>
            <person name="Pangilinan J."/>
            <person name="Larsson K.H."/>
            <person name="Matsuura K."/>
            <person name="Barry K."/>
            <person name="Labutti K."/>
            <person name="Kuo R."/>
            <person name="Ohm R.A."/>
            <person name="Bhattacharya S.S."/>
            <person name="Shirouzu T."/>
            <person name="Yoshinaga Y."/>
            <person name="Martin F.M."/>
            <person name="Grigoriev I.V."/>
            <person name="Hibbett D.S."/>
        </authorList>
    </citation>
    <scope>NUCLEOTIDE SEQUENCE [LARGE SCALE GENOMIC DNA]</scope>
    <source>
        <strain evidence="3 4">HHB12733</strain>
    </source>
</reference>